<gene>
    <name evidence="24" type="ORF">CHIRRI_LOCUS398</name>
</gene>
<evidence type="ECO:0000256" key="12">
    <source>
        <dbReference type="ARBA" id="ARBA00022801"/>
    </source>
</evidence>
<comment type="similarity">
    <text evidence="5">Belongs to the peptidase M28 family.</text>
</comment>
<protein>
    <recommendedName>
        <fullName evidence="6">Carboxypeptidase Q</fullName>
    </recommendedName>
    <alternativeName>
        <fullName evidence="21">Plasma glutamate carboxypeptidase</fullName>
    </alternativeName>
</protein>
<keyword evidence="19" id="KW-0458">Lysosome</keyword>
<evidence type="ECO:0000256" key="21">
    <source>
        <dbReference type="ARBA" id="ARBA00033328"/>
    </source>
</evidence>
<dbReference type="GO" id="GO:0006508">
    <property type="term" value="P:proteolysis"/>
    <property type="evidence" value="ECO:0007669"/>
    <property type="project" value="UniProtKB-KW"/>
</dbReference>
<keyword evidence="16" id="KW-0482">Metalloprotease</keyword>
<dbReference type="CDD" id="cd03883">
    <property type="entry name" value="M28_Pgcp_like"/>
    <property type="match status" value="1"/>
</dbReference>
<evidence type="ECO:0000313" key="24">
    <source>
        <dbReference type="EMBL" id="CAG9797399.1"/>
    </source>
</evidence>
<keyword evidence="7" id="KW-0964">Secreted</keyword>
<evidence type="ECO:0000256" key="13">
    <source>
        <dbReference type="ARBA" id="ARBA00022824"/>
    </source>
</evidence>
<dbReference type="GO" id="GO:0046872">
    <property type="term" value="F:metal ion binding"/>
    <property type="evidence" value="ECO:0007669"/>
    <property type="project" value="UniProtKB-KW"/>
</dbReference>
<comment type="subunit">
    <text evidence="20">Homodimer. The monomeric form is inactive while the homodimer is active.</text>
</comment>
<evidence type="ECO:0000256" key="4">
    <source>
        <dbReference type="ARBA" id="ARBA00004613"/>
    </source>
</evidence>
<dbReference type="Proteomes" id="UP001153620">
    <property type="component" value="Chromosome 1"/>
</dbReference>
<evidence type="ECO:0000256" key="19">
    <source>
        <dbReference type="ARBA" id="ARBA00023228"/>
    </source>
</evidence>
<name>A0A9N9RIT3_9DIPT</name>
<evidence type="ECO:0000256" key="20">
    <source>
        <dbReference type="ARBA" id="ARBA00025833"/>
    </source>
</evidence>
<evidence type="ECO:0000259" key="23">
    <source>
        <dbReference type="Pfam" id="PF04389"/>
    </source>
</evidence>
<proteinExistence type="inferred from homology"/>
<keyword evidence="14" id="KW-0862">Zinc</keyword>
<evidence type="ECO:0000256" key="14">
    <source>
        <dbReference type="ARBA" id="ARBA00022833"/>
    </source>
</evidence>
<feature type="chain" id="PRO_5040139078" description="Carboxypeptidase Q" evidence="22">
    <location>
        <begin position="21"/>
        <end position="494"/>
    </location>
</feature>
<reference evidence="24" key="2">
    <citation type="submission" date="2022-10" db="EMBL/GenBank/DDBJ databases">
        <authorList>
            <consortium name="ENA_rothamsted_submissions"/>
            <consortium name="culmorum"/>
            <person name="King R."/>
        </authorList>
    </citation>
    <scope>NUCLEOTIDE SEQUENCE</scope>
</reference>
<keyword evidence="15" id="KW-0333">Golgi apparatus</keyword>
<evidence type="ECO:0000256" key="7">
    <source>
        <dbReference type="ARBA" id="ARBA00022525"/>
    </source>
</evidence>
<dbReference type="EMBL" id="OU895877">
    <property type="protein sequence ID" value="CAG9797399.1"/>
    <property type="molecule type" value="Genomic_DNA"/>
</dbReference>
<feature type="signal peptide" evidence="22">
    <location>
        <begin position="1"/>
        <end position="20"/>
    </location>
</feature>
<keyword evidence="25" id="KW-1185">Reference proteome</keyword>
<organism evidence="24 25">
    <name type="scientific">Chironomus riparius</name>
    <dbReference type="NCBI Taxonomy" id="315576"/>
    <lineage>
        <taxon>Eukaryota</taxon>
        <taxon>Metazoa</taxon>
        <taxon>Ecdysozoa</taxon>
        <taxon>Arthropoda</taxon>
        <taxon>Hexapoda</taxon>
        <taxon>Insecta</taxon>
        <taxon>Pterygota</taxon>
        <taxon>Neoptera</taxon>
        <taxon>Endopterygota</taxon>
        <taxon>Diptera</taxon>
        <taxon>Nematocera</taxon>
        <taxon>Chironomoidea</taxon>
        <taxon>Chironomidae</taxon>
        <taxon>Chironominae</taxon>
        <taxon>Chironomus</taxon>
    </lineage>
</organism>
<keyword evidence="8" id="KW-0121">Carboxypeptidase</keyword>
<dbReference type="FunFam" id="3.50.30.30:FF:000009">
    <property type="entry name" value="Carboxypeptidase Q"/>
    <property type="match status" value="1"/>
</dbReference>
<dbReference type="GO" id="GO:0004180">
    <property type="term" value="F:carboxypeptidase activity"/>
    <property type="evidence" value="ECO:0007669"/>
    <property type="project" value="UniProtKB-KW"/>
</dbReference>
<dbReference type="GO" id="GO:0005764">
    <property type="term" value="C:lysosome"/>
    <property type="evidence" value="ECO:0007669"/>
    <property type="project" value="UniProtKB-SubCell"/>
</dbReference>
<evidence type="ECO:0000256" key="6">
    <source>
        <dbReference type="ARBA" id="ARBA00014116"/>
    </source>
</evidence>
<evidence type="ECO:0000256" key="9">
    <source>
        <dbReference type="ARBA" id="ARBA00022670"/>
    </source>
</evidence>
<feature type="domain" description="Peptidase M28" evidence="23">
    <location>
        <begin position="284"/>
        <end position="475"/>
    </location>
</feature>
<dbReference type="GO" id="GO:0043171">
    <property type="term" value="P:peptide catabolic process"/>
    <property type="evidence" value="ECO:0007669"/>
    <property type="project" value="TreeGrafter"/>
</dbReference>
<dbReference type="PANTHER" id="PTHR12053:SF3">
    <property type="entry name" value="CARBOXYPEPTIDASE Q"/>
    <property type="match status" value="1"/>
</dbReference>
<keyword evidence="11 22" id="KW-0732">Signal</keyword>
<evidence type="ECO:0000256" key="1">
    <source>
        <dbReference type="ARBA" id="ARBA00004240"/>
    </source>
</evidence>
<dbReference type="InterPro" id="IPR039866">
    <property type="entry name" value="CPQ"/>
</dbReference>
<dbReference type="Gene3D" id="3.40.630.10">
    <property type="entry name" value="Zn peptidases"/>
    <property type="match status" value="1"/>
</dbReference>
<evidence type="ECO:0000256" key="8">
    <source>
        <dbReference type="ARBA" id="ARBA00022645"/>
    </source>
</evidence>
<evidence type="ECO:0000256" key="16">
    <source>
        <dbReference type="ARBA" id="ARBA00023049"/>
    </source>
</evidence>
<evidence type="ECO:0000256" key="18">
    <source>
        <dbReference type="ARBA" id="ARBA00023180"/>
    </source>
</evidence>
<dbReference type="Gene3D" id="3.50.30.30">
    <property type="match status" value="1"/>
</dbReference>
<evidence type="ECO:0000256" key="5">
    <source>
        <dbReference type="ARBA" id="ARBA00010918"/>
    </source>
</evidence>
<evidence type="ECO:0000256" key="22">
    <source>
        <dbReference type="SAM" id="SignalP"/>
    </source>
</evidence>
<evidence type="ECO:0000256" key="15">
    <source>
        <dbReference type="ARBA" id="ARBA00023034"/>
    </source>
</evidence>
<keyword evidence="12" id="KW-0378">Hydrolase</keyword>
<evidence type="ECO:0000256" key="3">
    <source>
        <dbReference type="ARBA" id="ARBA00004555"/>
    </source>
</evidence>
<dbReference type="Pfam" id="PF04389">
    <property type="entry name" value="Peptidase_M28"/>
    <property type="match status" value="1"/>
</dbReference>
<evidence type="ECO:0000256" key="17">
    <source>
        <dbReference type="ARBA" id="ARBA00023145"/>
    </source>
</evidence>
<dbReference type="GO" id="GO:0070573">
    <property type="term" value="F:metallodipeptidase activity"/>
    <property type="evidence" value="ECO:0007669"/>
    <property type="project" value="InterPro"/>
</dbReference>
<dbReference type="AlphaFoldDB" id="A0A9N9RIT3"/>
<dbReference type="GO" id="GO:0005615">
    <property type="term" value="C:extracellular space"/>
    <property type="evidence" value="ECO:0007669"/>
    <property type="project" value="TreeGrafter"/>
</dbReference>
<evidence type="ECO:0000256" key="10">
    <source>
        <dbReference type="ARBA" id="ARBA00022723"/>
    </source>
</evidence>
<dbReference type="GO" id="GO:0005783">
    <property type="term" value="C:endoplasmic reticulum"/>
    <property type="evidence" value="ECO:0007669"/>
    <property type="project" value="UniProtKB-SubCell"/>
</dbReference>
<keyword evidence="17" id="KW-0865">Zymogen</keyword>
<dbReference type="PANTHER" id="PTHR12053">
    <property type="entry name" value="PROTEASE FAMILY M28 PLASMA GLUTAMATE CARBOXYPEPTIDASE-RELATED"/>
    <property type="match status" value="1"/>
</dbReference>
<keyword evidence="9" id="KW-0645">Protease</keyword>
<accession>A0A9N9RIT3</accession>
<dbReference type="OrthoDB" id="10013407at2759"/>
<comment type="subcellular location">
    <subcellularLocation>
        <location evidence="1">Endoplasmic reticulum</location>
    </subcellularLocation>
    <subcellularLocation>
        <location evidence="3">Golgi apparatus</location>
    </subcellularLocation>
    <subcellularLocation>
        <location evidence="2">Lysosome</location>
    </subcellularLocation>
    <subcellularLocation>
        <location evidence="4">Secreted</location>
    </subcellularLocation>
</comment>
<dbReference type="FunFam" id="3.40.630.10:FF:000036">
    <property type="entry name" value="Carboxypeptidase Q"/>
    <property type="match status" value="1"/>
</dbReference>
<sequence length="494" mass="54760">MSKWIGKVLFILISLFINSAFLGVIDNSIERFSYQTDSEDVVCHLPDNLVKEIAGYQPIVNKIINEITNGRFKGRTWDSLAELTDLFGPRMVCTDALEQAIDYVVESMKKGGLDNVHNENVSAPNWVRGFESAQLVRPWKKNMKLLGLGSTIGTIRGGIIADVIAVESFDEFNKIPDDQVKGKIVVFVPKWEGYEKTVVYRGNAASKASAKGAVAALVRSITPFSIGSPHTGHQSYADGIKQIPVAAITVEDAEMILRMYRRGQPITIHLEMSDFIKPNCISRNTIGELQGTSKYKDKSVVVVSGHLDSWDVGVGAMDDGGGSMISWKAIEFLRAMNLRPKRTIRAILWTSEEQGMVGAEQYMEAHKATEADEFNFFMESDIGTFEPQGLDFSGNADASCILKEILKLMTSINATQYREPTDGGPDISWWTVRGFPSASLINKNEKYFWFHHSDGDTMAVEDKDVLDKCTALWAAASYVIADLSINMPKNLVTN</sequence>
<reference evidence="24" key="1">
    <citation type="submission" date="2022-01" db="EMBL/GenBank/DDBJ databases">
        <authorList>
            <person name="King R."/>
        </authorList>
    </citation>
    <scope>NUCLEOTIDE SEQUENCE</scope>
</reference>
<keyword evidence="10" id="KW-0479">Metal-binding</keyword>
<dbReference type="InterPro" id="IPR007484">
    <property type="entry name" value="Peptidase_M28"/>
</dbReference>
<keyword evidence="13" id="KW-0256">Endoplasmic reticulum</keyword>
<evidence type="ECO:0000256" key="11">
    <source>
        <dbReference type="ARBA" id="ARBA00022729"/>
    </source>
</evidence>
<evidence type="ECO:0000256" key="2">
    <source>
        <dbReference type="ARBA" id="ARBA00004371"/>
    </source>
</evidence>
<keyword evidence="18" id="KW-0325">Glycoprotein</keyword>
<evidence type="ECO:0000313" key="25">
    <source>
        <dbReference type="Proteomes" id="UP001153620"/>
    </source>
</evidence>
<dbReference type="SUPFAM" id="SSF53187">
    <property type="entry name" value="Zn-dependent exopeptidases"/>
    <property type="match status" value="1"/>
</dbReference>
<dbReference type="GO" id="GO:0005794">
    <property type="term" value="C:Golgi apparatus"/>
    <property type="evidence" value="ECO:0007669"/>
    <property type="project" value="UniProtKB-SubCell"/>
</dbReference>